<sequence length="610" mass="68416">MSAAPDTNRMDLKLEALHLICTLLPLSFVIFTHQRELIPLYGSGPTLYLLDRITFAAVILSAIVPLHVSSKRNLLYAALALTLAPNATYWIAVWTARWKYPILGPAITHAVTLGPLAFLLTTFVLTIGTSVVTQSSENLPLVERLLKASISYLVAKTLARHVWSRGAVFYTISDSQISLTMAGVFYNLWLSYPSSQPLSTPAKDASKKKRIKPSTSFTSLQKKVALLVAFNSVWWRIHHRFSNPVLLHPLVEPYTHPTYPLKILSAEESVTGLITVAEWLPPVGLESGKEEMLHSARYLRASHSILGGVWMHDKVHVLDGEQPIRDSLGTPLGDSIYSTFVVQEAVRLVNSTKKGTDDAQSNALIIGLGTGISTTAFARHGISTTIIEIDPAVYRAAHTFFGLSDPGADRIFLQDARTWVSEKIANVETQQPETLFDFVVHDCFSGGGVPEHLFTIQFWDDLKKVMQPEGVLVVNFAGILRSTSSRLIINTLERSFRHCRAFHDLFEPLSEEKYDSEFINMVIFCTKSHSSLTFRKTRKSDWLGSPLRRHVLQSMEAREVDLKTIRDTRGDDRYILTDSHNPLGALQKKQGNHHWLVMRDVLPDIHWETY</sequence>
<keyword evidence="1" id="KW-0620">Polyamine biosynthesis</keyword>
<name>A0A9P5NYD1_GYMJU</name>
<dbReference type="Proteomes" id="UP000724874">
    <property type="component" value="Unassembled WGS sequence"/>
</dbReference>
<evidence type="ECO:0000313" key="4">
    <source>
        <dbReference type="Proteomes" id="UP000724874"/>
    </source>
</evidence>
<dbReference type="AlphaFoldDB" id="A0A9P5NYD1"/>
<keyword evidence="2" id="KW-0812">Transmembrane</keyword>
<reference evidence="3" key="1">
    <citation type="submission" date="2020-11" db="EMBL/GenBank/DDBJ databases">
        <authorList>
            <consortium name="DOE Joint Genome Institute"/>
            <person name="Ahrendt S."/>
            <person name="Riley R."/>
            <person name="Andreopoulos W."/>
            <person name="LaButti K."/>
            <person name="Pangilinan J."/>
            <person name="Ruiz-duenas F.J."/>
            <person name="Barrasa J.M."/>
            <person name="Sanchez-Garcia M."/>
            <person name="Camarero S."/>
            <person name="Miyauchi S."/>
            <person name="Serrano A."/>
            <person name="Linde D."/>
            <person name="Babiker R."/>
            <person name="Drula E."/>
            <person name="Ayuso-Fernandez I."/>
            <person name="Pacheco R."/>
            <person name="Padilla G."/>
            <person name="Ferreira P."/>
            <person name="Barriuso J."/>
            <person name="Kellner H."/>
            <person name="Castanera R."/>
            <person name="Alfaro M."/>
            <person name="Ramirez L."/>
            <person name="Pisabarro A.G."/>
            <person name="Kuo A."/>
            <person name="Tritt A."/>
            <person name="Lipzen A."/>
            <person name="He G."/>
            <person name="Yan M."/>
            <person name="Ng V."/>
            <person name="Cullen D."/>
            <person name="Martin F."/>
            <person name="Rosso M.-N."/>
            <person name="Henrissat B."/>
            <person name="Hibbett D."/>
            <person name="Martinez A.T."/>
            <person name="Grigoriev I.V."/>
        </authorList>
    </citation>
    <scope>NUCLEOTIDE SEQUENCE</scope>
    <source>
        <strain evidence="3">AH 44721</strain>
    </source>
</reference>
<dbReference type="PANTHER" id="PTHR43317">
    <property type="entry name" value="THERMOSPERMINE SYNTHASE ACAULIS5"/>
    <property type="match status" value="1"/>
</dbReference>
<feature type="transmembrane region" description="Helical" evidence="2">
    <location>
        <begin position="16"/>
        <end position="34"/>
    </location>
</feature>
<dbReference type="Gene3D" id="3.40.50.150">
    <property type="entry name" value="Vaccinia Virus protein VP39"/>
    <property type="match status" value="1"/>
</dbReference>
<protein>
    <submittedName>
        <fullName evidence="3">Spermine/spermidine synthase</fullName>
    </submittedName>
</protein>
<dbReference type="OrthoDB" id="2016285at2759"/>
<evidence type="ECO:0000313" key="3">
    <source>
        <dbReference type="EMBL" id="KAF8913768.1"/>
    </source>
</evidence>
<dbReference type="GO" id="GO:0006596">
    <property type="term" value="P:polyamine biosynthetic process"/>
    <property type="evidence" value="ECO:0007669"/>
    <property type="project" value="UniProtKB-KW"/>
</dbReference>
<dbReference type="InterPro" id="IPR029063">
    <property type="entry name" value="SAM-dependent_MTases_sf"/>
</dbReference>
<proteinExistence type="predicted"/>
<dbReference type="Pfam" id="PF01564">
    <property type="entry name" value="Spermine_synth"/>
    <property type="match status" value="1"/>
</dbReference>
<accession>A0A9P5NYD1</accession>
<comment type="caution">
    <text evidence="3">The sequence shown here is derived from an EMBL/GenBank/DDBJ whole genome shotgun (WGS) entry which is preliminary data.</text>
</comment>
<gene>
    <name evidence="3" type="ORF">CPB84DRAFT_1757475</name>
</gene>
<dbReference type="EMBL" id="JADNYJ010000001">
    <property type="protein sequence ID" value="KAF8913768.1"/>
    <property type="molecule type" value="Genomic_DNA"/>
</dbReference>
<keyword evidence="2" id="KW-1133">Transmembrane helix</keyword>
<evidence type="ECO:0000256" key="2">
    <source>
        <dbReference type="SAM" id="Phobius"/>
    </source>
</evidence>
<feature type="transmembrane region" description="Helical" evidence="2">
    <location>
        <begin position="106"/>
        <end position="128"/>
    </location>
</feature>
<dbReference type="NCBIfam" id="NF037959">
    <property type="entry name" value="MFS_SpdSyn"/>
    <property type="match status" value="1"/>
</dbReference>
<dbReference type="PANTHER" id="PTHR43317:SF1">
    <property type="entry name" value="THERMOSPERMINE SYNTHASE ACAULIS5"/>
    <property type="match status" value="1"/>
</dbReference>
<evidence type="ECO:0000256" key="1">
    <source>
        <dbReference type="ARBA" id="ARBA00023115"/>
    </source>
</evidence>
<keyword evidence="2" id="KW-0472">Membrane</keyword>
<organism evidence="3 4">
    <name type="scientific">Gymnopilus junonius</name>
    <name type="common">Spectacular rustgill mushroom</name>
    <name type="synonym">Gymnopilus spectabilis subsp. junonius</name>
    <dbReference type="NCBI Taxonomy" id="109634"/>
    <lineage>
        <taxon>Eukaryota</taxon>
        <taxon>Fungi</taxon>
        <taxon>Dikarya</taxon>
        <taxon>Basidiomycota</taxon>
        <taxon>Agaricomycotina</taxon>
        <taxon>Agaricomycetes</taxon>
        <taxon>Agaricomycetidae</taxon>
        <taxon>Agaricales</taxon>
        <taxon>Agaricineae</taxon>
        <taxon>Hymenogastraceae</taxon>
        <taxon>Gymnopilus</taxon>
    </lineage>
</organism>
<feature type="transmembrane region" description="Helical" evidence="2">
    <location>
        <begin position="46"/>
        <end position="68"/>
    </location>
</feature>
<feature type="transmembrane region" description="Helical" evidence="2">
    <location>
        <begin position="74"/>
        <end position="94"/>
    </location>
</feature>
<dbReference type="SUPFAM" id="SSF53335">
    <property type="entry name" value="S-adenosyl-L-methionine-dependent methyltransferases"/>
    <property type="match status" value="1"/>
</dbReference>
<keyword evidence="4" id="KW-1185">Reference proteome</keyword>